<dbReference type="Gene3D" id="2.100.10.30">
    <property type="entry name" value="Jacalin-like lectin domain"/>
    <property type="match status" value="3"/>
</dbReference>
<reference evidence="7 8" key="2">
    <citation type="journal article" date="2017" name="Front. Plant Sci.">
        <title>Gene Classification and Mining of Molecular Markers Useful in Red Clover (Trifolium pratense) Breeding.</title>
        <authorList>
            <person name="Istvanek J."/>
            <person name="Dluhosova J."/>
            <person name="Dluhos P."/>
            <person name="Patkova L."/>
            <person name="Nedelnik J."/>
            <person name="Repkova J."/>
        </authorList>
    </citation>
    <scope>NUCLEOTIDE SEQUENCE [LARGE SCALE GENOMIC DNA]</scope>
    <source>
        <strain evidence="8">cv. Tatra</strain>
        <tissue evidence="7">Young leaves</tissue>
    </source>
</reference>
<feature type="domain" description="Jacalin-type lectin" evidence="6">
    <location>
        <begin position="855"/>
        <end position="997"/>
    </location>
</feature>
<dbReference type="EMBL" id="ASHM01000745">
    <property type="protein sequence ID" value="PNY05330.1"/>
    <property type="molecule type" value="Genomic_DNA"/>
</dbReference>
<dbReference type="InterPro" id="IPR002885">
    <property type="entry name" value="PPR_rpt"/>
</dbReference>
<dbReference type="PROSITE" id="PS51752">
    <property type="entry name" value="JACALIN_LECTIN"/>
    <property type="match status" value="3"/>
</dbReference>
<dbReference type="GO" id="GO:0005536">
    <property type="term" value="F:D-glucose binding"/>
    <property type="evidence" value="ECO:0007669"/>
    <property type="project" value="UniProtKB-ARBA"/>
</dbReference>
<gene>
    <name evidence="7" type="ORF">L195_g001777</name>
</gene>
<evidence type="ECO:0000256" key="3">
    <source>
        <dbReference type="ARBA" id="ARBA00022737"/>
    </source>
</evidence>
<organism evidence="7 8">
    <name type="scientific">Trifolium pratense</name>
    <name type="common">Red clover</name>
    <dbReference type="NCBI Taxonomy" id="57577"/>
    <lineage>
        <taxon>Eukaryota</taxon>
        <taxon>Viridiplantae</taxon>
        <taxon>Streptophyta</taxon>
        <taxon>Embryophyta</taxon>
        <taxon>Tracheophyta</taxon>
        <taxon>Spermatophyta</taxon>
        <taxon>Magnoliopsida</taxon>
        <taxon>eudicotyledons</taxon>
        <taxon>Gunneridae</taxon>
        <taxon>Pentapetalae</taxon>
        <taxon>rosids</taxon>
        <taxon>fabids</taxon>
        <taxon>Fabales</taxon>
        <taxon>Fabaceae</taxon>
        <taxon>Papilionoideae</taxon>
        <taxon>50 kb inversion clade</taxon>
        <taxon>NPAAA clade</taxon>
        <taxon>Hologalegina</taxon>
        <taxon>IRL clade</taxon>
        <taxon>Trifolieae</taxon>
        <taxon>Trifolium</taxon>
    </lineage>
</organism>
<feature type="domain" description="Jacalin-type lectin" evidence="6">
    <location>
        <begin position="1088"/>
        <end position="1230"/>
    </location>
</feature>
<dbReference type="Proteomes" id="UP000236291">
    <property type="component" value="Unassembled WGS sequence"/>
</dbReference>
<feature type="repeat" description="PPR" evidence="5">
    <location>
        <begin position="289"/>
        <end position="323"/>
    </location>
</feature>
<evidence type="ECO:0000256" key="5">
    <source>
        <dbReference type="PROSITE-ProRule" id="PRU00708"/>
    </source>
</evidence>
<dbReference type="InterPro" id="IPR011990">
    <property type="entry name" value="TPR-like_helical_dom_sf"/>
</dbReference>
<dbReference type="InterPro" id="IPR001229">
    <property type="entry name" value="Jacalin-like_lectin_dom"/>
</dbReference>
<dbReference type="GO" id="GO:0003723">
    <property type="term" value="F:RNA binding"/>
    <property type="evidence" value="ECO:0007669"/>
    <property type="project" value="InterPro"/>
</dbReference>
<comment type="caution">
    <text evidence="7">The sequence shown here is derived from an EMBL/GenBank/DDBJ whole genome shotgun (WGS) entry which is preliminary data.</text>
</comment>
<feature type="repeat" description="PPR" evidence="5">
    <location>
        <begin position="496"/>
        <end position="530"/>
    </location>
</feature>
<feature type="domain" description="Jacalin-type lectin" evidence="6">
    <location>
        <begin position="1284"/>
        <end position="1428"/>
    </location>
</feature>
<dbReference type="SUPFAM" id="SSF51101">
    <property type="entry name" value="Mannose-binding lectins"/>
    <property type="match status" value="3"/>
</dbReference>
<feature type="repeat" description="PPR" evidence="5">
    <location>
        <begin position="324"/>
        <end position="358"/>
    </location>
</feature>
<dbReference type="InterPro" id="IPR046960">
    <property type="entry name" value="PPR_At4g14850-like_plant"/>
</dbReference>
<keyword evidence="2" id="KW-0430">Lectin</keyword>
<feature type="repeat" description="PPR" evidence="5">
    <location>
        <begin position="425"/>
        <end position="459"/>
    </location>
</feature>
<dbReference type="InterPro" id="IPR033734">
    <property type="entry name" value="Jacalin-like_lectin_dom_plant"/>
</dbReference>
<sequence length="1444" mass="159880">MSPNLISNVHIIIPCKLIPPFSFPFHNATHFDCNVSTRVYAISNNVSITKASNPKLIDTQLNQLCIDGSLSEAVAILDSIAEQGCKVRPITYMNLLQSCIDKDCILMGKELHDRIGLVRKVNPFVETKLVSMYAKCGCLDEARNVFDEMRVRNLFTWSAMIGACSRNNSWGEVVELFYEMMEYGVLPDEFLLLKVLRACGKCRDLETGKLIHSLVIRCGLCYSKHLRNSIMAVYAKCGEMDCAKKIFDCIDKRDSIAWTAMITGFCQNGEIEQAQKYFDAMQKEGVQPGLVNWNILIACYNQLGHCDIAIDLMRKMECFGVAPDVYTWTSMISGFTQKGSISHALDLLREMFLAGVEANSITIACAASACAALKSLSMGLEIHSIAVKMNLVGNVLIGNSMIDMYSKCGNIGAAQRIFDMMLQRDLYSWNSIIGGYFQAGFCGKAHELFMKMQESDSPPNVVTWNVMITGYMQSGAEDQALDLFKSLEKDGKIKRNVASWNSLISGFVQNGQKDKALQIFRNMQFSDIAPNSVTILSILPSCANLVASKKVKEIHCFAVRRNLASELIVSNLLIDSYAKSGNLMYSRNVFYGLSGKDVVSWNSMLSGYVLHGCSESALGLFNQMRKQGLRLNRGTFASILLAYCHAGMVDEGKSVFSCITKEYLIRPSMEHYSAMVCLLGRSGKLAEALEFIQNMPVEPNSSVWNALLTACRIHRNFGLAIIAGKRLLELEPGNNITGYLLSQAYSLCGKFELEEGKAVNKPVGQCWIERNNTVHTFIVGDRSNPYLDKLHSWLKRVAVNVKTRIFDNELCIEEEEKENTSSVHSEKLAFAFALIDSHNTPQILRISSEDSIKKPASVGPWGGNGGSRWDDGIYSGLRQLVIVHGTGIDSVQIEYDKKGSSIWSEKHGGSGGNKTDKVKLDYPDEFLTSIHGYYGSLNQWGHNLVRSLSFESNKKTYGPFGVEQGTYFSVPMTGAKIVGFHGRCGWYLDAIGVYMKSLRQPNPSKDLHNLGHITSTSENFGYSVIQGTVNQNYDIVLAVRQKDQKDDFGKPIPNKVSGKISTVKESNNIEHKEKITHSEVPPAKVGGVVACGPWGGLGGYAFDDGTYKGIRQINLSRNVGIVWIRVLYDHDGDAIWGCKQGGTGGYKSDKIVFDFPYEVLTHISGYYGPLMYMGPAVIRSLTFHTTKRKYGPFGEEQGTYFTTKAKEGKIVGIHGRKGLFLDAFGVHLVEGKVVAPVAMPPKEIIPGEKNIGEIGSAQWPNKMVLTKPSAAEEVSYGMIKEPAPCGPGPWGGDGGRSWDDGVFSAIKQIYLTKVSEGICSIQIEYDRNRQSVWSIKHGGNGGNTMHRIQLEYPHEVLTCISGYYGPITKDEKHTVIKSLTFHTSRGKYGPYGEEVGKFFTSTTTEGKVVGFHGRSSLYLDAIGVHMQHWLGSQKTSRSSLFKLF</sequence>
<dbReference type="CDD" id="cd09612">
    <property type="entry name" value="Jacalin"/>
    <property type="match status" value="3"/>
</dbReference>
<dbReference type="PANTHER" id="PTHR47926:SF347">
    <property type="entry name" value="PENTATRICOPEPTIDE REPEAT-CONTAINING PROTEIN"/>
    <property type="match status" value="1"/>
</dbReference>
<evidence type="ECO:0000313" key="8">
    <source>
        <dbReference type="Proteomes" id="UP000236291"/>
    </source>
</evidence>
<dbReference type="FunFam" id="1.25.40.10:FF:000380">
    <property type="entry name" value="Pentatricopeptide repeat-containing protein, chloroplastic"/>
    <property type="match status" value="1"/>
</dbReference>
<dbReference type="STRING" id="57577.A0A2K3NQL5"/>
<dbReference type="PANTHER" id="PTHR47926">
    <property type="entry name" value="PENTATRICOPEPTIDE REPEAT-CONTAINING PROTEIN"/>
    <property type="match status" value="1"/>
</dbReference>
<feature type="repeat" description="PPR" evidence="5">
    <location>
        <begin position="394"/>
        <end position="424"/>
    </location>
</feature>
<keyword evidence="3" id="KW-0677">Repeat</keyword>
<dbReference type="GO" id="GO:0005537">
    <property type="term" value="F:D-mannose binding"/>
    <property type="evidence" value="ECO:0007669"/>
    <property type="project" value="UniProtKB-ARBA"/>
</dbReference>
<dbReference type="PROSITE" id="PS51375">
    <property type="entry name" value="PPR"/>
    <property type="match status" value="10"/>
</dbReference>
<name>A0A2K3NQL5_TRIPR</name>
<dbReference type="FunFam" id="2.100.10.30:FF:000001">
    <property type="entry name" value="Jacalin-related lectin 33"/>
    <property type="match status" value="3"/>
</dbReference>
<dbReference type="Gene3D" id="1.25.40.10">
    <property type="entry name" value="Tetratricopeptide repeat domain"/>
    <property type="match status" value="5"/>
</dbReference>
<reference evidence="7 8" key="1">
    <citation type="journal article" date="2014" name="Am. J. Bot.">
        <title>Genome assembly and annotation for red clover (Trifolium pratense; Fabaceae).</title>
        <authorList>
            <person name="Istvanek J."/>
            <person name="Jaros M."/>
            <person name="Krenek A."/>
            <person name="Repkova J."/>
        </authorList>
    </citation>
    <scope>NUCLEOTIDE SEQUENCE [LARGE SCALE GENOMIC DNA]</scope>
    <source>
        <strain evidence="8">cv. Tatra</strain>
        <tissue evidence="7">Young leaves</tissue>
    </source>
</reference>
<evidence type="ECO:0000256" key="1">
    <source>
        <dbReference type="ARBA" id="ARBA00006568"/>
    </source>
</evidence>
<dbReference type="NCBIfam" id="TIGR00756">
    <property type="entry name" value="PPR"/>
    <property type="match status" value="8"/>
</dbReference>
<dbReference type="Pfam" id="PF01419">
    <property type="entry name" value="Jacalin"/>
    <property type="match status" value="3"/>
</dbReference>
<dbReference type="GO" id="GO:0009451">
    <property type="term" value="P:RNA modification"/>
    <property type="evidence" value="ECO:0007669"/>
    <property type="project" value="InterPro"/>
</dbReference>
<feature type="repeat" description="PPR" evidence="5">
    <location>
        <begin position="254"/>
        <end position="288"/>
    </location>
</feature>
<feature type="repeat" description="PPR" evidence="5">
    <location>
        <begin position="122"/>
        <end position="152"/>
    </location>
</feature>
<dbReference type="InterPro" id="IPR036404">
    <property type="entry name" value="Jacalin-like_lectin_dom_sf"/>
</dbReference>
<evidence type="ECO:0000256" key="4">
    <source>
        <dbReference type="ARBA" id="ARBA00074236"/>
    </source>
</evidence>
<feature type="repeat" description="PPR" evidence="5">
    <location>
        <begin position="597"/>
        <end position="631"/>
    </location>
</feature>
<evidence type="ECO:0000259" key="6">
    <source>
        <dbReference type="PROSITE" id="PS51752"/>
    </source>
</evidence>
<proteinExistence type="inferred from homology"/>
<protein>
    <recommendedName>
        <fullName evidence="4">Mannose/glucose-specific lectin</fullName>
    </recommendedName>
</protein>
<accession>A0A2K3NQL5</accession>
<dbReference type="SMART" id="SM00915">
    <property type="entry name" value="Jacalin"/>
    <property type="match status" value="3"/>
</dbReference>
<evidence type="ECO:0000256" key="2">
    <source>
        <dbReference type="ARBA" id="ARBA00022734"/>
    </source>
</evidence>
<feature type="repeat" description="PPR" evidence="5">
    <location>
        <begin position="153"/>
        <end position="187"/>
    </location>
</feature>
<evidence type="ECO:0000313" key="7">
    <source>
        <dbReference type="EMBL" id="PNY05330.1"/>
    </source>
</evidence>
<dbReference type="Pfam" id="PF13041">
    <property type="entry name" value="PPR_2"/>
    <property type="match status" value="3"/>
</dbReference>
<dbReference type="FunFam" id="1.25.40.10:FF:000090">
    <property type="entry name" value="Pentatricopeptide repeat-containing protein, chloroplastic"/>
    <property type="match status" value="1"/>
</dbReference>
<comment type="similarity">
    <text evidence="1">Belongs to the jacalin lectin family.</text>
</comment>
<dbReference type="Pfam" id="PF01535">
    <property type="entry name" value="PPR"/>
    <property type="match status" value="8"/>
</dbReference>
<feature type="repeat" description="PPR" evidence="5">
    <location>
        <begin position="460"/>
        <end position="494"/>
    </location>
</feature>